<evidence type="ECO:0000313" key="2">
    <source>
        <dbReference type="EMBL" id="KAL0153854.1"/>
    </source>
</evidence>
<dbReference type="AlphaFoldDB" id="A0ABD0MV20"/>
<evidence type="ECO:0000313" key="3">
    <source>
        <dbReference type="Proteomes" id="UP001529510"/>
    </source>
</evidence>
<comment type="caution">
    <text evidence="2">The sequence shown here is derived from an EMBL/GenBank/DDBJ whole genome shotgun (WGS) entry which is preliminary data.</text>
</comment>
<feature type="non-terminal residue" evidence="2">
    <location>
        <position position="138"/>
    </location>
</feature>
<sequence>RAAARRLPHTRASPRERRCGRGGRGRVSPGRNGEKRVSRGPAEDAGGGGGNDAPRRPRASRRPPVTDLCDRPVVCASHERGGPPAGPLSPSGHRAVSPVPLGAPDPKRPPGAAGRGPSSGAQRAPIGQRASVSGPCRR</sequence>
<reference evidence="2 3" key="1">
    <citation type="submission" date="2024-05" db="EMBL/GenBank/DDBJ databases">
        <title>Genome sequencing and assembly of Indian major carp, Cirrhinus mrigala (Hamilton, 1822).</title>
        <authorList>
            <person name="Mohindra V."/>
            <person name="Chowdhury L.M."/>
            <person name="Lal K."/>
            <person name="Jena J.K."/>
        </authorList>
    </citation>
    <scope>NUCLEOTIDE SEQUENCE [LARGE SCALE GENOMIC DNA]</scope>
    <source>
        <strain evidence="2">CM1030</strain>
        <tissue evidence="2">Blood</tissue>
    </source>
</reference>
<feature type="region of interest" description="Disordered" evidence="1">
    <location>
        <begin position="1"/>
        <end position="138"/>
    </location>
</feature>
<dbReference type="EMBL" id="JAMKFB020000069">
    <property type="protein sequence ID" value="KAL0153854.1"/>
    <property type="molecule type" value="Genomic_DNA"/>
</dbReference>
<feature type="compositionally biased region" description="Low complexity" evidence="1">
    <location>
        <begin position="110"/>
        <end position="124"/>
    </location>
</feature>
<dbReference type="Proteomes" id="UP001529510">
    <property type="component" value="Unassembled WGS sequence"/>
</dbReference>
<accession>A0ABD0MV20</accession>
<gene>
    <name evidence="2" type="ORF">M9458_050836</name>
</gene>
<organism evidence="2 3">
    <name type="scientific">Cirrhinus mrigala</name>
    <name type="common">Mrigala</name>
    <dbReference type="NCBI Taxonomy" id="683832"/>
    <lineage>
        <taxon>Eukaryota</taxon>
        <taxon>Metazoa</taxon>
        <taxon>Chordata</taxon>
        <taxon>Craniata</taxon>
        <taxon>Vertebrata</taxon>
        <taxon>Euteleostomi</taxon>
        <taxon>Actinopterygii</taxon>
        <taxon>Neopterygii</taxon>
        <taxon>Teleostei</taxon>
        <taxon>Ostariophysi</taxon>
        <taxon>Cypriniformes</taxon>
        <taxon>Cyprinidae</taxon>
        <taxon>Labeoninae</taxon>
        <taxon>Labeonini</taxon>
        <taxon>Cirrhinus</taxon>
    </lineage>
</organism>
<protein>
    <submittedName>
        <fullName evidence="2">Uncharacterized protein</fullName>
    </submittedName>
</protein>
<keyword evidence="3" id="KW-1185">Reference proteome</keyword>
<proteinExistence type="predicted"/>
<evidence type="ECO:0000256" key="1">
    <source>
        <dbReference type="SAM" id="MobiDB-lite"/>
    </source>
</evidence>
<name>A0ABD0MV20_CIRMR</name>
<feature type="non-terminal residue" evidence="2">
    <location>
        <position position="1"/>
    </location>
</feature>